<dbReference type="Proteomes" id="UP000563523">
    <property type="component" value="Unassembled WGS sequence"/>
</dbReference>
<keyword evidence="7" id="KW-0520">NAD</keyword>
<dbReference type="Gene3D" id="3.40.50.720">
    <property type="entry name" value="NAD(P)-binding Rossmann-like Domain"/>
    <property type="match status" value="1"/>
</dbReference>
<evidence type="ECO:0000256" key="8">
    <source>
        <dbReference type="ARBA" id="ARBA00023144"/>
    </source>
</evidence>
<evidence type="ECO:0000256" key="6">
    <source>
        <dbReference type="ARBA" id="ARBA00018569"/>
    </source>
</evidence>
<gene>
    <name evidence="13" type="ORF">HU830_05640</name>
</gene>
<evidence type="ECO:0000256" key="3">
    <source>
        <dbReference type="ARBA" id="ARBA00004947"/>
    </source>
</evidence>
<dbReference type="EC" id="5.1.3.2" evidence="5"/>
<dbReference type="Pfam" id="PF01370">
    <property type="entry name" value="Epimerase"/>
    <property type="match status" value="1"/>
</dbReference>
<evidence type="ECO:0000256" key="5">
    <source>
        <dbReference type="ARBA" id="ARBA00013189"/>
    </source>
</evidence>
<evidence type="ECO:0000256" key="1">
    <source>
        <dbReference type="ARBA" id="ARBA00000083"/>
    </source>
</evidence>
<keyword evidence="9" id="KW-0413">Isomerase</keyword>
<evidence type="ECO:0000256" key="7">
    <source>
        <dbReference type="ARBA" id="ARBA00023027"/>
    </source>
</evidence>
<comment type="cofactor">
    <cofactor evidence="2">
        <name>NAD(+)</name>
        <dbReference type="ChEBI" id="CHEBI:57540"/>
    </cofactor>
</comment>
<evidence type="ECO:0000313" key="13">
    <source>
        <dbReference type="EMBL" id="NVY96643.1"/>
    </source>
</evidence>
<dbReference type="AlphaFoldDB" id="A0A850R144"/>
<dbReference type="GO" id="GO:0003978">
    <property type="term" value="F:UDP-glucose 4-epimerase activity"/>
    <property type="evidence" value="ECO:0007669"/>
    <property type="project" value="UniProtKB-EC"/>
</dbReference>
<evidence type="ECO:0000256" key="11">
    <source>
        <dbReference type="ARBA" id="ARBA00033067"/>
    </source>
</evidence>
<evidence type="ECO:0000313" key="14">
    <source>
        <dbReference type="Proteomes" id="UP000563523"/>
    </source>
</evidence>
<evidence type="ECO:0000256" key="4">
    <source>
        <dbReference type="ARBA" id="ARBA00007637"/>
    </source>
</evidence>
<dbReference type="EMBL" id="JABZEC010000004">
    <property type="protein sequence ID" value="NVY96643.1"/>
    <property type="molecule type" value="Genomic_DNA"/>
</dbReference>
<feature type="domain" description="NAD-dependent epimerase/dehydratase" evidence="12">
    <location>
        <begin position="3"/>
        <end position="215"/>
    </location>
</feature>
<dbReference type="SUPFAM" id="SSF51735">
    <property type="entry name" value="NAD(P)-binding Rossmann-fold domains"/>
    <property type="match status" value="1"/>
</dbReference>
<comment type="catalytic activity">
    <reaction evidence="1">
        <text>UDP-alpha-D-glucose = UDP-alpha-D-galactose</text>
        <dbReference type="Rhea" id="RHEA:22168"/>
        <dbReference type="ChEBI" id="CHEBI:58885"/>
        <dbReference type="ChEBI" id="CHEBI:66914"/>
        <dbReference type="EC" id="5.1.3.2"/>
    </reaction>
</comment>
<dbReference type="RefSeq" id="WP_176942802.1">
    <property type="nucleotide sequence ID" value="NZ_JABZEC010000004.1"/>
</dbReference>
<proteinExistence type="inferred from homology"/>
<dbReference type="PANTHER" id="PTHR43725:SF47">
    <property type="entry name" value="UDP-GLUCOSE 4-EPIMERASE"/>
    <property type="match status" value="1"/>
</dbReference>
<accession>A0A850R144</accession>
<dbReference type="GO" id="GO:0006012">
    <property type="term" value="P:galactose metabolic process"/>
    <property type="evidence" value="ECO:0007669"/>
    <property type="project" value="UniProtKB-KW"/>
</dbReference>
<comment type="caution">
    <text evidence="13">The sequence shown here is derived from an EMBL/GenBank/DDBJ whole genome shotgun (WGS) entry which is preliminary data.</text>
</comment>
<keyword evidence="8" id="KW-0119">Carbohydrate metabolism</keyword>
<evidence type="ECO:0000259" key="12">
    <source>
        <dbReference type="Pfam" id="PF01370"/>
    </source>
</evidence>
<comment type="pathway">
    <text evidence="3">Carbohydrate metabolism; galactose metabolism.</text>
</comment>
<evidence type="ECO:0000256" key="9">
    <source>
        <dbReference type="ARBA" id="ARBA00023235"/>
    </source>
</evidence>
<dbReference type="CDD" id="cd08946">
    <property type="entry name" value="SDR_e"/>
    <property type="match status" value="1"/>
</dbReference>
<reference evidence="13 14" key="1">
    <citation type="submission" date="2020-06" db="EMBL/GenBank/DDBJ databases">
        <authorList>
            <person name="Kang J."/>
        </authorList>
    </citation>
    <scope>NUCLEOTIDE SEQUENCE [LARGE SCALE GENOMIC DNA]</scope>
    <source>
        <strain evidence="13 14">DCY120</strain>
    </source>
</reference>
<dbReference type="InterPro" id="IPR036291">
    <property type="entry name" value="NAD(P)-bd_dom_sf"/>
</dbReference>
<protein>
    <recommendedName>
        <fullName evidence="6">UDP-glucose 4-epimerase</fullName>
        <ecNumber evidence="5">5.1.3.2</ecNumber>
    </recommendedName>
    <alternativeName>
        <fullName evidence="11">Galactowaldenase</fullName>
    </alternativeName>
    <alternativeName>
        <fullName evidence="10">UDP-galactose 4-epimerase</fullName>
    </alternativeName>
</protein>
<dbReference type="InterPro" id="IPR001509">
    <property type="entry name" value="Epimerase_deHydtase"/>
</dbReference>
<keyword evidence="14" id="KW-1185">Reference proteome</keyword>
<keyword evidence="8" id="KW-0299">Galactose metabolism</keyword>
<dbReference type="PANTHER" id="PTHR43725">
    <property type="entry name" value="UDP-GLUCOSE 4-EPIMERASE"/>
    <property type="match status" value="1"/>
</dbReference>
<name>A0A850R144_9LACO</name>
<comment type="similarity">
    <text evidence="4">Belongs to the NAD(P)-dependent epimerase/dehydratase family.</text>
</comment>
<sequence length="315" mass="35492">MKILVLGGYGHIGSYLVPKLIQQGWEVTAVSRGSQHPYTTSLAWKQVVHLTADRSQADFNQKVAAVNADVVVDLISFTKQNTVSLVQTLKKTNCSHYLFCSSIWAHGRADVLPVKPNTIKEPLDDYGKEKYASELFLKEEYRQHDFPATIIMPGQISGPGWTIINPEGNERLQPFQLIASGQAIHLPNFGMETLHHVHADDVAQMFLAAITHRNQALGESFHAVGKQSITLYGYAQHMYQFFGTEAKIQFLPWPEWKELIASPADIEKTYYHIARSGNYSLTNAEQLLDYQPKYSITKTIDAAVNSYLERKLIKV</sequence>
<organism evidence="13 14">
    <name type="scientific">Bombilactobacillus apium</name>
    <dbReference type="NCBI Taxonomy" id="2675299"/>
    <lineage>
        <taxon>Bacteria</taxon>
        <taxon>Bacillati</taxon>
        <taxon>Bacillota</taxon>
        <taxon>Bacilli</taxon>
        <taxon>Lactobacillales</taxon>
        <taxon>Lactobacillaceae</taxon>
        <taxon>Bombilactobacillus</taxon>
    </lineage>
</organism>
<evidence type="ECO:0000256" key="10">
    <source>
        <dbReference type="ARBA" id="ARBA00031367"/>
    </source>
</evidence>
<dbReference type="GO" id="GO:0005829">
    <property type="term" value="C:cytosol"/>
    <property type="evidence" value="ECO:0007669"/>
    <property type="project" value="TreeGrafter"/>
</dbReference>
<evidence type="ECO:0000256" key="2">
    <source>
        <dbReference type="ARBA" id="ARBA00001911"/>
    </source>
</evidence>